<comment type="catalytic activity">
    <reaction evidence="14">
        <text>L-lysyl-[histone] + acetyl-CoA = N(6)-acetyl-L-lysyl-[histone] + CoA + H(+)</text>
        <dbReference type="Rhea" id="RHEA:21992"/>
        <dbReference type="Rhea" id="RHEA-COMP:9845"/>
        <dbReference type="Rhea" id="RHEA-COMP:11338"/>
        <dbReference type="ChEBI" id="CHEBI:15378"/>
        <dbReference type="ChEBI" id="CHEBI:29969"/>
        <dbReference type="ChEBI" id="CHEBI:57287"/>
        <dbReference type="ChEBI" id="CHEBI:57288"/>
        <dbReference type="ChEBI" id="CHEBI:61930"/>
        <dbReference type="EC" id="2.3.1.48"/>
    </reaction>
    <physiologicalReaction direction="left-to-right" evidence="14">
        <dbReference type="Rhea" id="RHEA:21993"/>
    </physiologicalReaction>
</comment>
<dbReference type="Pfam" id="PF00439">
    <property type="entry name" value="Bromodomain"/>
    <property type="match status" value="1"/>
</dbReference>
<dbReference type="InterPro" id="IPR037800">
    <property type="entry name" value="GCN5"/>
</dbReference>
<gene>
    <name evidence="19" type="ORF">PROFUN_04519</name>
</gene>
<dbReference type="Gene3D" id="3.40.630.30">
    <property type="match status" value="1"/>
</dbReference>
<dbReference type="Gene3D" id="1.20.920.10">
    <property type="entry name" value="Bromodomain-like"/>
    <property type="match status" value="1"/>
</dbReference>
<dbReference type="Pfam" id="PF06466">
    <property type="entry name" value="PCAF_N"/>
    <property type="match status" value="1"/>
</dbReference>
<dbReference type="GO" id="GO:0005813">
    <property type="term" value="C:centrosome"/>
    <property type="evidence" value="ECO:0007669"/>
    <property type="project" value="UniProtKB-SubCell"/>
</dbReference>
<keyword evidence="6" id="KW-0156">Chromatin regulator</keyword>
<evidence type="ECO:0000313" key="19">
    <source>
        <dbReference type="EMBL" id="PRP81284.1"/>
    </source>
</evidence>
<dbReference type="STRING" id="1890364.A0A2P6NBE7"/>
<dbReference type="PROSITE" id="PS50014">
    <property type="entry name" value="BROMODOMAIN_2"/>
    <property type="match status" value="1"/>
</dbReference>
<dbReference type="SUPFAM" id="SSF55729">
    <property type="entry name" value="Acyl-CoA N-acyltransferases (Nat)"/>
    <property type="match status" value="1"/>
</dbReference>
<keyword evidence="8 15" id="KW-0103">Bromodomain</keyword>
<dbReference type="OrthoDB" id="1937912at2759"/>
<dbReference type="SUPFAM" id="SSF47370">
    <property type="entry name" value="Bromodomain"/>
    <property type="match status" value="1"/>
</dbReference>
<evidence type="ECO:0000256" key="8">
    <source>
        <dbReference type="ARBA" id="ARBA00023117"/>
    </source>
</evidence>
<dbReference type="Proteomes" id="UP000241769">
    <property type="component" value="Unassembled WGS sequence"/>
</dbReference>
<keyword evidence="20" id="KW-1185">Reference proteome</keyword>
<evidence type="ECO:0000259" key="18">
    <source>
        <dbReference type="PROSITE" id="PS51186"/>
    </source>
</evidence>
<dbReference type="PROSITE" id="PS51186">
    <property type="entry name" value="GNAT"/>
    <property type="match status" value="1"/>
</dbReference>
<name>A0A2P6NBE7_9EUKA</name>
<keyword evidence="10" id="KW-0804">Transcription</keyword>
<dbReference type="InterPro" id="IPR036427">
    <property type="entry name" value="Bromodomain-like_sf"/>
</dbReference>
<evidence type="ECO:0000256" key="16">
    <source>
        <dbReference type="SAM" id="MobiDB-lite"/>
    </source>
</evidence>
<accession>A0A2P6NBE7</accession>
<dbReference type="InterPro" id="IPR001487">
    <property type="entry name" value="Bromodomain"/>
</dbReference>
<evidence type="ECO:0000313" key="20">
    <source>
        <dbReference type="Proteomes" id="UP000241769"/>
    </source>
</evidence>
<reference evidence="19 20" key="1">
    <citation type="journal article" date="2018" name="Genome Biol. Evol.">
        <title>Multiple Roots of Fruiting Body Formation in Amoebozoa.</title>
        <authorList>
            <person name="Hillmann F."/>
            <person name="Forbes G."/>
            <person name="Novohradska S."/>
            <person name="Ferling I."/>
            <person name="Riege K."/>
            <person name="Groth M."/>
            <person name="Westermann M."/>
            <person name="Marz M."/>
            <person name="Spaller T."/>
            <person name="Winckler T."/>
            <person name="Schaap P."/>
            <person name="Glockner G."/>
        </authorList>
    </citation>
    <scope>NUCLEOTIDE SEQUENCE [LARGE SCALE GENOMIC DNA]</scope>
    <source>
        <strain evidence="19 20">Jena</strain>
    </source>
</reference>
<dbReference type="PANTHER" id="PTHR45750">
    <property type="entry name" value="GH11602P"/>
    <property type="match status" value="1"/>
</dbReference>
<evidence type="ECO:0000256" key="11">
    <source>
        <dbReference type="ARBA" id="ARBA00023212"/>
    </source>
</evidence>
<dbReference type="InterPro" id="IPR018359">
    <property type="entry name" value="Bromodomain_CS"/>
</dbReference>
<evidence type="ECO:0000256" key="7">
    <source>
        <dbReference type="ARBA" id="ARBA00023015"/>
    </source>
</evidence>
<feature type="region of interest" description="Disordered" evidence="16">
    <location>
        <begin position="393"/>
        <end position="412"/>
    </location>
</feature>
<dbReference type="InterPro" id="IPR016181">
    <property type="entry name" value="Acyl_CoA_acyltransferase"/>
</dbReference>
<evidence type="ECO:0000256" key="15">
    <source>
        <dbReference type="PROSITE-ProRule" id="PRU00035"/>
    </source>
</evidence>
<dbReference type="PROSITE" id="PS00633">
    <property type="entry name" value="BROMODOMAIN_1"/>
    <property type="match status" value="1"/>
</dbReference>
<dbReference type="GO" id="GO:0043992">
    <property type="term" value="F:histone H3K9 acetyltransferase activity"/>
    <property type="evidence" value="ECO:0007669"/>
    <property type="project" value="UniProtKB-ARBA"/>
</dbReference>
<sequence>MSLDANESECQSRSIITKGPSFSVMSGLIGPGSTTINGPHTGQSNGQPQNGPNQASIRLRNMLEKMTKGEKVFRAATQLHCQERVHNPRLNIQSQCPCEGWRKPAATQVPGAPNPPQSTDCGMCKHSVLSHGIQLLKHDELDRVVVLAIQMEQHTIEASKAAGNDQIKYNKHMEVIKQIRATLKNPLAYVRKQQVQMNPNGMTQGQNHPGNMHPSMVQNNGQPMMQSMMHANMNVNPMMQGQPQAYPNQQDENKKSVAEVLGVPPFDRPTISQLLRNFVELRYSQVEPKRHIAEKLVKFFEATINRMDLSQPPPTSTGPNALPVDRMYTTMWKRWKYYCRVSPEQHKMTDIFGRNTLRFVLKQAQIREFFGKVRQASPEMESFVPEFFNDLDKENSNDQSPIHREHTQQQQQQDMMSYDMYNNGGMKAQGNIVQPGGLPQNPAVRKRKSGEIPATMGNIKRTKSDVGVNGAFNTTPLPQAMSFSQMNNMQNQMQNNMPLPMVQHSTTSQETQDLLGPEGGQLDNKFKDKKARTEEARGVISFQVFGNDRNPTHMTWLCLLKNIFAKQLPKMPKDYIVRLVFDRNHRSLALLKGSGEDGKEKEVVGGISFRPFKSQGFLEIAFCAITTSEQVRGYGTILMNHLKVHAQSEGIHRFLTFADNYAIGYFKKQGFSKTVSLEKSKWQGYIKDYDGGTLMECVIYNHINYLAVPEMVQNQRKAIYDKIKEISQSHIKYKGGLDQYRDARGIVKLHEVPGVRESGWNPPAPNMLEIDLLMREVREVIIKLKEHPNSWPFHHPVDRKEVPDYYQIISDPIDLEMIEKRFKRGNYYITKEIFLADVKRMCDNCRVYNREDTDYFKLTQYKYCEKTQIPTAGRNDLLPMDALKLLIPDHHSKVSSLYPHE</sequence>
<dbReference type="GO" id="GO:0045944">
    <property type="term" value="P:positive regulation of transcription by RNA polymerase II"/>
    <property type="evidence" value="ECO:0007669"/>
    <property type="project" value="TreeGrafter"/>
</dbReference>
<organism evidence="19 20">
    <name type="scientific">Planoprotostelium fungivorum</name>
    <dbReference type="NCBI Taxonomy" id="1890364"/>
    <lineage>
        <taxon>Eukaryota</taxon>
        <taxon>Amoebozoa</taxon>
        <taxon>Evosea</taxon>
        <taxon>Variosea</taxon>
        <taxon>Cavosteliida</taxon>
        <taxon>Cavosteliaceae</taxon>
        <taxon>Planoprotostelium</taxon>
    </lineage>
</organism>
<evidence type="ECO:0000256" key="10">
    <source>
        <dbReference type="ARBA" id="ARBA00023163"/>
    </source>
</evidence>
<feature type="compositionally biased region" description="Polar residues" evidence="16">
    <location>
        <begin position="32"/>
        <end position="41"/>
    </location>
</feature>
<evidence type="ECO:0000256" key="14">
    <source>
        <dbReference type="ARBA" id="ARBA00048940"/>
    </source>
</evidence>
<keyword evidence="11" id="KW-0206">Cytoskeleton</keyword>
<evidence type="ECO:0000256" key="5">
    <source>
        <dbReference type="ARBA" id="ARBA00022679"/>
    </source>
</evidence>
<dbReference type="AlphaFoldDB" id="A0A2P6NBE7"/>
<feature type="compositionally biased region" description="Low complexity" evidence="16">
    <location>
        <begin position="42"/>
        <end position="54"/>
    </location>
</feature>
<dbReference type="EC" id="2.3.1.48" evidence="4"/>
<feature type="domain" description="Bromo" evidence="17">
    <location>
        <begin position="785"/>
        <end position="856"/>
    </location>
</feature>
<comment type="subcellular location">
    <subcellularLocation>
        <location evidence="2">Cytoplasm</location>
        <location evidence="2">Cytoskeleton</location>
        <location evidence="2">Microtubule organizing center</location>
        <location evidence="2">Centrosome</location>
    </subcellularLocation>
    <subcellularLocation>
        <location evidence="1">Nucleus</location>
    </subcellularLocation>
</comment>
<evidence type="ECO:0000256" key="12">
    <source>
        <dbReference type="ARBA" id="ARBA00023242"/>
    </source>
</evidence>
<evidence type="ECO:0000256" key="1">
    <source>
        <dbReference type="ARBA" id="ARBA00004123"/>
    </source>
</evidence>
<dbReference type="InterPro" id="IPR000182">
    <property type="entry name" value="GNAT_dom"/>
</dbReference>
<dbReference type="GO" id="GO:0005634">
    <property type="term" value="C:nucleus"/>
    <property type="evidence" value="ECO:0007669"/>
    <property type="project" value="UniProtKB-SubCell"/>
</dbReference>
<evidence type="ECO:0000256" key="6">
    <source>
        <dbReference type="ARBA" id="ARBA00022853"/>
    </source>
</evidence>
<evidence type="ECO:0000256" key="9">
    <source>
        <dbReference type="ARBA" id="ARBA00023159"/>
    </source>
</evidence>
<evidence type="ECO:0000256" key="13">
    <source>
        <dbReference type="ARBA" id="ARBA00023315"/>
    </source>
</evidence>
<keyword evidence="5 19" id="KW-0808">Transferase</keyword>
<keyword evidence="11" id="KW-0963">Cytoplasm</keyword>
<keyword evidence="7" id="KW-0805">Transcription regulation</keyword>
<dbReference type="InParanoid" id="A0A2P6NBE7"/>
<proteinExistence type="inferred from homology"/>
<protein>
    <recommendedName>
        <fullName evidence="4">histone acetyltransferase</fullName>
        <ecNumber evidence="4">2.3.1.48</ecNumber>
    </recommendedName>
</protein>
<evidence type="ECO:0000256" key="2">
    <source>
        <dbReference type="ARBA" id="ARBA00004300"/>
    </source>
</evidence>
<feature type="domain" description="N-acetyltransferase" evidence="18">
    <location>
        <begin position="546"/>
        <end position="700"/>
    </location>
</feature>
<dbReference type="CDD" id="cd04301">
    <property type="entry name" value="NAT_SF"/>
    <property type="match status" value="1"/>
</dbReference>
<dbReference type="SMART" id="SM00297">
    <property type="entry name" value="BROMO"/>
    <property type="match status" value="1"/>
</dbReference>
<evidence type="ECO:0000256" key="4">
    <source>
        <dbReference type="ARBA" id="ARBA00013184"/>
    </source>
</evidence>
<comment type="similarity">
    <text evidence="3">Belongs to the acetyltransferase family. GCN5 subfamily.</text>
</comment>
<dbReference type="InterPro" id="IPR009464">
    <property type="entry name" value="PCAF_N"/>
</dbReference>
<feature type="compositionally biased region" description="Basic and acidic residues" evidence="16">
    <location>
        <begin position="393"/>
        <end position="407"/>
    </location>
</feature>
<dbReference type="GO" id="GO:0000123">
    <property type="term" value="C:histone acetyltransferase complex"/>
    <property type="evidence" value="ECO:0007669"/>
    <property type="project" value="TreeGrafter"/>
</dbReference>
<dbReference type="EMBL" id="MDYQ01000128">
    <property type="protein sequence ID" value="PRP81284.1"/>
    <property type="molecule type" value="Genomic_DNA"/>
</dbReference>
<evidence type="ECO:0000259" key="17">
    <source>
        <dbReference type="PROSITE" id="PS50014"/>
    </source>
</evidence>
<dbReference type="PRINTS" id="PR00503">
    <property type="entry name" value="BROMODOMAIN"/>
</dbReference>
<dbReference type="Pfam" id="PF00583">
    <property type="entry name" value="Acetyltransf_1"/>
    <property type="match status" value="1"/>
</dbReference>
<keyword evidence="13" id="KW-0012">Acyltransferase</keyword>
<keyword evidence="9" id="KW-0010">Activator</keyword>
<comment type="caution">
    <text evidence="19">The sequence shown here is derived from an EMBL/GenBank/DDBJ whole genome shotgun (WGS) entry which is preliminary data.</text>
</comment>
<dbReference type="PANTHER" id="PTHR45750:SF3">
    <property type="entry name" value="HISTONE ACETYLTRANSFERASE"/>
    <property type="match status" value="1"/>
</dbReference>
<feature type="region of interest" description="Disordered" evidence="16">
    <location>
        <begin position="1"/>
        <end position="54"/>
    </location>
</feature>
<evidence type="ECO:0000256" key="3">
    <source>
        <dbReference type="ARBA" id="ARBA00008607"/>
    </source>
</evidence>
<keyword evidence="12" id="KW-0539">Nucleus</keyword>